<organism evidence="2 3">
    <name type="scientific">Microbulbifer spongiae</name>
    <dbReference type="NCBI Taxonomy" id="2944933"/>
    <lineage>
        <taxon>Bacteria</taxon>
        <taxon>Pseudomonadati</taxon>
        <taxon>Pseudomonadota</taxon>
        <taxon>Gammaproteobacteria</taxon>
        <taxon>Cellvibrionales</taxon>
        <taxon>Microbulbiferaceae</taxon>
        <taxon>Microbulbifer</taxon>
    </lineage>
</organism>
<dbReference type="RefSeq" id="WP_301414782.1">
    <property type="nucleotide sequence ID" value="NZ_CP098023.1"/>
</dbReference>
<keyword evidence="3" id="KW-1185">Reference proteome</keyword>
<sequence length="72" mass="7993">MDRNRQQANPRPKTPAVPGFFLLMVAAQSLSIGLARQILNHGRSPTANFNPKDRAVETGQQASQLPPQHPWH</sequence>
<accession>A0ABY9EE20</accession>
<reference evidence="2 3" key="1">
    <citation type="submission" date="2022-05" db="EMBL/GenBank/DDBJ databases">
        <title>Microbulbifer sp. nov., isolated from sponge.</title>
        <authorList>
            <person name="Gao L."/>
        </authorList>
    </citation>
    <scope>NUCLEOTIDE SEQUENCE [LARGE SCALE GENOMIC DNA]</scope>
    <source>
        <strain evidence="2 3">MI-G</strain>
    </source>
</reference>
<name>A0ABY9EE20_9GAMM</name>
<evidence type="ECO:0000256" key="1">
    <source>
        <dbReference type="SAM" id="MobiDB-lite"/>
    </source>
</evidence>
<feature type="region of interest" description="Disordered" evidence="1">
    <location>
        <begin position="42"/>
        <end position="72"/>
    </location>
</feature>
<dbReference type="Proteomes" id="UP001321520">
    <property type="component" value="Chromosome"/>
</dbReference>
<evidence type="ECO:0000313" key="2">
    <source>
        <dbReference type="EMBL" id="WKD48996.1"/>
    </source>
</evidence>
<protein>
    <submittedName>
        <fullName evidence="2">Uncharacterized protein</fullName>
    </submittedName>
</protein>
<proteinExistence type="predicted"/>
<gene>
    <name evidence="2" type="ORF">M8T91_13995</name>
</gene>
<evidence type="ECO:0000313" key="3">
    <source>
        <dbReference type="Proteomes" id="UP001321520"/>
    </source>
</evidence>
<dbReference type="EMBL" id="CP098023">
    <property type="protein sequence ID" value="WKD48996.1"/>
    <property type="molecule type" value="Genomic_DNA"/>
</dbReference>